<dbReference type="RefSeq" id="WP_052694703.1">
    <property type="nucleotide sequence ID" value="NZ_LAOA01000013.1"/>
</dbReference>
<dbReference type="PATRIC" id="fig|1359175.3.peg.470"/>
<dbReference type="Proteomes" id="UP000033671">
    <property type="component" value="Unassembled WGS sequence"/>
</dbReference>
<protein>
    <submittedName>
        <fullName evidence="1">Uncharacterized protein</fullName>
    </submittedName>
</protein>
<proteinExistence type="predicted"/>
<name>A0A0F3PAA1_ORITS</name>
<evidence type="ECO:0000313" key="1">
    <source>
        <dbReference type="EMBL" id="KJV76872.1"/>
    </source>
</evidence>
<accession>A0A0F3PAA1</accession>
<comment type="caution">
    <text evidence="1">The sequence shown here is derived from an EMBL/GenBank/DDBJ whole genome shotgun (WGS) entry which is preliminary data.</text>
</comment>
<gene>
    <name evidence="1" type="ORF">OTSTA716_0550</name>
</gene>
<organism evidence="1 2">
    <name type="scientific">Orientia tsutsugamushi str. TA716</name>
    <dbReference type="NCBI Taxonomy" id="1359175"/>
    <lineage>
        <taxon>Bacteria</taxon>
        <taxon>Pseudomonadati</taxon>
        <taxon>Pseudomonadota</taxon>
        <taxon>Alphaproteobacteria</taxon>
        <taxon>Rickettsiales</taxon>
        <taxon>Rickettsiaceae</taxon>
        <taxon>Rickettsieae</taxon>
        <taxon>Orientia</taxon>
    </lineage>
</organism>
<reference evidence="1 2" key="1">
    <citation type="submission" date="2015-01" db="EMBL/GenBank/DDBJ databases">
        <title>Genome Sequencing of Rickettsiales.</title>
        <authorList>
            <person name="Daugherty S.C."/>
            <person name="Su Q."/>
            <person name="Abolude K."/>
            <person name="Beier-Sexton M."/>
            <person name="Carlyon J.A."/>
            <person name="Carter R."/>
            <person name="Day N.P."/>
            <person name="Dumler S.J."/>
            <person name="Dyachenko V."/>
            <person name="Godinez A."/>
            <person name="Kurtti T.J."/>
            <person name="Lichay M."/>
            <person name="Mullins K.E."/>
            <person name="Ott S."/>
            <person name="Pappas-Brown V."/>
            <person name="Paris D.H."/>
            <person name="Patel P."/>
            <person name="Richards A.L."/>
            <person name="Sadzewicz L."/>
            <person name="Sears K."/>
            <person name="Seidman D."/>
            <person name="Sengamalay N."/>
            <person name="Stenos J."/>
            <person name="Tallon L.J."/>
            <person name="Vincent G."/>
            <person name="Fraser C.M."/>
            <person name="Munderloh U."/>
            <person name="Dunning-Hotopp J.C."/>
        </authorList>
    </citation>
    <scope>NUCLEOTIDE SEQUENCE [LARGE SCALE GENOMIC DNA]</scope>
    <source>
        <strain evidence="1 2">TA716</strain>
    </source>
</reference>
<dbReference type="EMBL" id="LAOA01000013">
    <property type="protein sequence ID" value="KJV76872.1"/>
    <property type="molecule type" value="Genomic_DNA"/>
</dbReference>
<dbReference type="AlphaFoldDB" id="A0A0F3PAA1"/>
<evidence type="ECO:0000313" key="2">
    <source>
        <dbReference type="Proteomes" id="UP000033671"/>
    </source>
</evidence>
<sequence>MEIKSKCKEKLHNPSSVYKIAQRHVKLAKIRLQAIQKQKHKQASMHNINTEEQNKQLWRDEEQKKSFLNALINSISKGDDDAKKIEAMNCMITSHQERFQSLMEKDLSGCRSKYLDYVSEHISKYGVKLCLAFEMEVAKHCGETSLIHDWDT</sequence>